<dbReference type="SUPFAM" id="SSF53335">
    <property type="entry name" value="S-adenosyl-L-methionine-dependent methyltransferases"/>
    <property type="match status" value="1"/>
</dbReference>
<evidence type="ECO:0000256" key="3">
    <source>
        <dbReference type="ARBA" id="ARBA00022679"/>
    </source>
</evidence>
<evidence type="ECO:0000256" key="2">
    <source>
        <dbReference type="ARBA" id="ARBA00022603"/>
    </source>
</evidence>
<dbReference type="RefSeq" id="WP_058875403.1">
    <property type="nucleotide sequence ID" value="NZ_LQBK01000041.1"/>
</dbReference>
<dbReference type="PANTHER" id="PTHR33841">
    <property type="entry name" value="DNA METHYLTRANSFERASE YEEA-RELATED"/>
    <property type="match status" value="1"/>
</dbReference>
<dbReference type="Pfam" id="PF02384">
    <property type="entry name" value="N6_Mtase"/>
    <property type="match status" value="1"/>
</dbReference>
<evidence type="ECO:0000256" key="4">
    <source>
        <dbReference type="ARBA" id="ARBA00047942"/>
    </source>
</evidence>
<keyword evidence="3" id="KW-0808">Transferase</keyword>
<evidence type="ECO:0000313" key="8">
    <source>
        <dbReference type="EMBL" id="KUG51721.1"/>
    </source>
</evidence>
<dbReference type="EC" id="2.1.1.72" evidence="1"/>
<dbReference type="PRINTS" id="PR00507">
    <property type="entry name" value="N12N6MTFRASE"/>
</dbReference>
<dbReference type="Proteomes" id="UP000053512">
    <property type="component" value="Unassembled WGS sequence"/>
</dbReference>
<dbReference type="GO" id="GO:0032259">
    <property type="term" value="P:methylation"/>
    <property type="evidence" value="ECO:0007669"/>
    <property type="project" value="UniProtKB-KW"/>
</dbReference>
<dbReference type="OrthoDB" id="9776021at2"/>
<accession>A0A0W8I1Y2</accession>
<feature type="domain" description="Type ISP restriction-modification enzyme LLaBIII C-terminal specificity" evidence="7">
    <location>
        <begin position="692"/>
        <end position="1038"/>
    </location>
</feature>
<dbReference type="AlphaFoldDB" id="A0A0W8I1Y2"/>
<proteinExistence type="predicted"/>
<comment type="catalytic activity">
    <reaction evidence="4">
        <text>a 2'-deoxyadenosine in DNA + S-adenosyl-L-methionine = an N(6)-methyl-2'-deoxyadenosine in DNA + S-adenosyl-L-homocysteine + H(+)</text>
        <dbReference type="Rhea" id="RHEA:15197"/>
        <dbReference type="Rhea" id="RHEA-COMP:12418"/>
        <dbReference type="Rhea" id="RHEA-COMP:12419"/>
        <dbReference type="ChEBI" id="CHEBI:15378"/>
        <dbReference type="ChEBI" id="CHEBI:57856"/>
        <dbReference type="ChEBI" id="CHEBI:59789"/>
        <dbReference type="ChEBI" id="CHEBI:90615"/>
        <dbReference type="ChEBI" id="CHEBI:90616"/>
        <dbReference type="EC" id="2.1.1.72"/>
    </reaction>
</comment>
<evidence type="ECO:0000313" key="9">
    <source>
        <dbReference type="Proteomes" id="UP000053512"/>
    </source>
</evidence>
<feature type="region of interest" description="Disordered" evidence="5">
    <location>
        <begin position="1077"/>
        <end position="1106"/>
    </location>
</feature>
<dbReference type="InterPro" id="IPR029063">
    <property type="entry name" value="SAM-dependent_MTases_sf"/>
</dbReference>
<dbReference type="Pfam" id="PF18135">
    <property type="entry name" value="Type_ISP_C"/>
    <property type="match status" value="1"/>
</dbReference>
<dbReference type="GO" id="GO:0003677">
    <property type="term" value="F:DNA binding"/>
    <property type="evidence" value="ECO:0007669"/>
    <property type="project" value="InterPro"/>
</dbReference>
<protein>
    <recommendedName>
        <fullName evidence="1">site-specific DNA-methyltransferase (adenine-specific)</fullName>
        <ecNumber evidence="1">2.1.1.72</ecNumber>
    </recommendedName>
</protein>
<evidence type="ECO:0000259" key="7">
    <source>
        <dbReference type="Pfam" id="PF18135"/>
    </source>
</evidence>
<name>A0A0W8I1Y2_KOCRO</name>
<dbReference type="REBASE" id="240982">
    <property type="entry name" value="KpoCDO84ORF15895P"/>
</dbReference>
<dbReference type="InterPro" id="IPR050953">
    <property type="entry name" value="N4_N6_ade-DNA_methylase"/>
</dbReference>
<dbReference type="GO" id="GO:0008170">
    <property type="term" value="F:N-methyltransferase activity"/>
    <property type="evidence" value="ECO:0007669"/>
    <property type="project" value="InterPro"/>
</dbReference>
<keyword evidence="2" id="KW-0489">Methyltransferase</keyword>
<evidence type="ECO:0000259" key="6">
    <source>
        <dbReference type="Pfam" id="PF02384"/>
    </source>
</evidence>
<sequence length="1106" mass="122662">MSESWLAEAVSAFGTACKAKLGGPGDREAAIRAPLEGLLAAAGKQLKVSAVFHDEVRDTQRQVRPDYGVSVGGAITGYIEVKAPGRGIDPARFTGHDKRQWERQRDLPNLLYTNGTEWRLYRDGELLIGPIAFQGGALEVAGPDLWAPAEFEALVTDFLRWQPAPITSVGALVRAIAPLTRLLRGEVLDQLDAERRSVKAGADQYTQPFLGLAQDWRTLLFPTADDKTFADGYAQAVTFALLLARTENIEVSGRSLHDIGAQLGSEHSLMGKALQLLTDVVAADFKVTLDLLVRVVGAVNWDRIRKGRRDTYLHLYEHFLEAYDNELRKQSGSYYTPREIVDDMVRLTEEALRSRLGKTHGFRDPEVFTVDPAMGTGTYLHAILERVAEQAAAADGPGMKAGAVSQAAERMAGFELQMGPYAVAELRTTDLLASHQASTPPQGMHLYVTDTLDDPYAAQTQIGSGLRLIAQSRRRANEVKAKTNVTVVIGNPPYRERAEGMGSWVENGSKAHGKKARGILNDFRDPDTARHFHNLKNLYVYFWRWATWKVWESTTDDVGNSDTGVVCFISTSGYVGGPGFTKMREYMRRHASEGWIIDLTPEGQTPDVPTRIFPQVRQPLAIGLFIRKPETSTDVPGVIHYRAVHGRQAQKFAELHEISLDGPGWRNARTTWNAPFTPAAATDWDAFPALGDLMPWTSPGVTGNRRWPYAPSPAILRTRIGQLRAELDEQRKALLFKETRDRTLHKRLEPLPGEDTANAERSLSENMNFVDPVRIGYRAFDRQWIIPDVRVLDMPRRDLWAARVPHQVFVIEQHSKLIKGGPGLLFSSFIPDLDHFNGRGGRALPILHPDGAPNLAPGLLHSLTVVLDRQVTAEDMLAYLAATVAHPGYTQTFTDELTTPGIRVPITSDQDLFAEAVAIGQDVLWAQTYGQSCSSPIHRPDNVRYPAGDRRQPLALTPITVMPTGVTYDPERSMIVLGDGQFGPVRPEVWDYEVGGKNVIKSWVNYRRAEPGGKKTSPLDYLHVEAWDADWTTEFIDLLTVLTRLVELEPAQAGLLGRILDAPLLTLERLRESGVRWPSKPVDRKPRFSVHSASTGGQDTLTFSPS</sequence>
<reference evidence="9" key="1">
    <citation type="submission" date="2015-12" db="EMBL/GenBank/DDBJ databases">
        <authorList>
            <person name="Nair G.R."/>
            <person name="Kaur G."/>
            <person name="Mayilraj S."/>
        </authorList>
    </citation>
    <scope>NUCLEOTIDE SEQUENCE [LARGE SCALE GENOMIC DNA]</scope>
    <source>
        <strain evidence="9">CD08_4</strain>
    </source>
</reference>
<comment type="caution">
    <text evidence="8">The sequence shown here is derived from an EMBL/GenBank/DDBJ whole genome shotgun (WGS) entry which is preliminary data.</text>
</comment>
<evidence type="ECO:0000256" key="5">
    <source>
        <dbReference type="SAM" id="MobiDB-lite"/>
    </source>
</evidence>
<feature type="domain" description="DNA methylase adenine-specific" evidence="6">
    <location>
        <begin position="309"/>
        <end position="497"/>
    </location>
</feature>
<dbReference type="InterPro" id="IPR003356">
    <property type="entry name" value="DNA_methylase_A-5"/>
</dbReference>
<feature type="compositionally biased region" description="Polar residues" evidence="5">
    <location>
        <begin position="1091"/>
        <end position="1106"/>
    </location>
</feature>
<evidence type="ECO:0000256" key="1">
    <source>
        <dbReference type="ARBA" id="ARBA00011900"/>
    </source>
</evidence>
<dbReference type="InterPro" id="IPR041635">
    <property type="entry name" value="Type_ISP_LLaBIII_C"/>
</dbReference>
<gene>
    <name evidence="8" type="ORF">AVL61_15895</name>
</gene>
<dbReference type="EMBL" id="LQBK01000041">
    <property type="protein sequence ID" value="KUG51721.1"/>
    <property type="molecule type" value="Genomic_DNA"/>
</dbReference>
<organism evidence="8 9">
    <name type="scientific">Kocuria rosea subsp. polaris</name>
    <dbReference type="NCBI Taxonomy" id="136273"/>
    <lineage>
        <taxon>Bacteria</taxon>
        <taxon>Bacillati</taxon>
        <taxon>Actinomycetota</taxon>
        <taxon>Actinomycetes</taxon>
        <taxon>Micrococcales</taxon>
        <taxon>Micrococcaceae</taxon>
        <taxon>Kocuria</taxon>
    </lineage>
</organism>
<dbReference type="PANTHER" id="PTHR33841:SF1">
    <property type="entry name" value="DNA METHYLTRANSFERASE A"/>
    <property type="match status" value="1"/>
</dbReference>
<dbReference type="GO" id="GO:0009007">
    <property type="term" value="F:site-specific DNA-methyltransferase (adenine-specific) activity"/>
    <property type="evidence" value="ECO:0007669"/>
    <property type="project" value="UniProtKB-EC"/>
</dbReference>
<dbReference type="Gene3D" id="3.40.50.150">
    <property type="entry name" value="Vaccinia Virus protein VP39"/>
    <property type="match status" value="1"/>
</dbReference>